<reference evidence="1 2" key="1">
    <citation type="journal article" date="2023" name="Life. Sci Alliance">
        <title>Evolutionary insights into 3D genome organization and epigenetic landscape of Vigna mungo.</title>
        <authorList>
            <person name="Junaid A."/>
            <person name="Singh B."/>
            <person name="Bhatia S."/>
        </authorList>
    </citation>
    <scope>NUCLEOTIDE SEQUENCE [LARGE SCALE GENOMIC DNA]</scope>
    <source>
        <strain evidence="1">Urdbean</strain>
    </source>
</reference>
<evidence type="ECO:0000313" key="2">
    <source>
        <dbReference type="Proteomes" id="UP001374535"/>
    </source>
</evidence>
<keyword evidence="2" id="KW-1185">Reference proteome</keyword>
<name>A0AAQ3NAD2_VIGMU</name>
<protein>
    <submittedName>
        <fullName evidence="1">Uncharacterized protein</fullName>
    </submittedName>
</protein>
<dbReference type="EMBL" id="CP144695">
    <property type="protein sequence ID" value="WVZ05786.1"/>
    <property type="molecule type" value="Genomic_DNA"/>
</dbReference>
<sequence>MVNVLDSCLVRVKQQKIPPFFKCYNTIIILINMLNKMGKFLIINLYPCFYERLPKLLRQNAAIVRYIDGLKNAVNLQLLVVHVPPELLEIHSPIIVRIASVQQILRVLVIRRNLKRRETSLDERVVQEPAILSVEEFEEAPNPHLTRLLRLLRRQKHVIQRHR</sequence>
<accession>A0AAQ3NAD2</accession>
<gene>
    <name evidence="1" type="ORF">V8G54_019132</name>
</gene>
<evidence type="ECO:0000313" key="1">
    <source>
        <dbReference type="EMBL" id="WVZ05786.1"/>
    </source>
</evidence>
<organism evidence="1 2">
    <name type="scientific">Vigna mungo</name>
    <name type="common">Black gram</name>
    <name type="synonym">Phaseolus mungo</name>
    <dbReference type="NCBI Taxonomy" id="3915"/>
    <lineage>
        <taxon>Eukaryota</taxon>
        <taxon>Viridiplantae</taxon>
        <taxon>Streptophyta</taxon>
        <taxon>Embryophyta</taxon>
        <taxon>Tracheophyta</taxon>
        <taxon>Spermatophyta</taxon>
        <taxon>Magnoliopsida</taxon>
        <taxon>eudicotyledons</taxon>
        <taxon>Gunneridae</taxon>
        <taxon>Pentapetalae</taxon>
        <taxon>rosids</taxon>
        <taxon>fabids</taxon>
        <taxon>Fabales</taxon>
        <taxon>Fabaceae</taxon>
        <taxon>Papilionoideae</taxon>
        <taxon>50 kb inversion clade</taxon>
        <taxon>NPAAA clade</taxon>
        <taxon>indigoferoid/millettioid clade</taxon>
        <taxon>Phaseoleae</taxon>
        <taxon>Vigna</taxon>
    </lineage>
</organism>
<proteinExistence type="predicted"/>
<dbReference type="AlphaFoldDB" id="A0AAQ3NAD2"/>
<dbReference type="Proteomes" id="UP001374535">
    <property type="component" value="Chromosome 6"/>
</dbReference>